<proteinExistence type="predicted"/>
<organism evidence="2 3">
    <name type="scientific">Anaeramoeba ignava</name>
    <name type="common">Anaerobic marine amoeba</name>
    <dbReference type="NCBI Taxonomy" id="1746090"/>
    <lineage>
        <taxon>Eukaryota</taxon>
        <taxon>Metamonada</taxon>
        <taxon>Anaeramoebidae</taxon>
        <taxon>Anaeramoeba</taxon>
    </lineage>
</organism>
<dbReference type="Proteomes" id="UP001149090">
    <property type="component" value="Unassembled WGS sequence"/>
</dbReference>
<evidence type="ECO:0000313" key="2">
    <source>
        <dbReference type="EMBL" id="KAJ5071412.1"/>
    </source>
</evidence>
<name>A0A9Q0R8U1_ANAIG</name>
<reference evidence="2" key="1">
    <citation type="submission" date="2022-10" db="EMBL/GenBank/DDBJ databases">
        <title>Novel sulphate-reducing endosymbionts in the free-living metamonad Anaeramoeba.</title>
        <authorList>
            <person name="Jerlstrom-Hultqvist J."/>
            <person name="Cepicka I."/>
            <person name="Gallot-Lavallee L."/>
            <person name="Salas-Leiva D."/>
            <person name="Curtis B.A."/>
            <person name="Zahonova K."/>
            <person name="Pipaliya S."/>
            <person name="Dacks J."/>
            <person name="Roger A.J."/>
        </authorList>
    </citation>
    <scope>NUCLEOTIDE SEQUENCE</scope>
    <source>
        <strain evidence="2">BMAN</strain>
    </source>
</reference>
<evidence type="ECO:0000313" key="3">
    <source>
        <dbReference type="Proteomes" id="UP001149090"/>
    </source>
</evidence>
<dbReference type="AlphaFoldDB" id="A0A9Q0R8U1"/>
<accession>A0A9Q0R8U1</accession>
<dbReference type="EMBL" id="JAPDFW010000088">
    <property type="protein sequence ID" value="KAJ5071412.1"/>
    <property type="molecule type" value="Genomic_DNA"/>
</dbReference>
<feature type="compositionally biased region" description="Polar residues" evidence="1">
    <location>
        <begin position="212"/>
        <end position="221"/>
    </location>
</feature>
<protein>
    <submittedName>
        <fullName evidence="2">Uncharacterized protein</fullName>
    </submittedName>
</protein>
<keyword evidence="3" id="KW-1185">Reference proteome</keyword>
<sequence length="232" mass="27198">MDDTQLQTGNKVFGANKPFEILEKGIQILIQDVEKFIENTTQDFEMKDVKDFIPEKTVHDKVENVSKNVEKIVTFLKDYLSFIGNARKDIEFGATSVFGMKEAIIQMISILRKESDETDKKLENLFSQSQELKWDDLQSKIDGLNQKELEIQQKFIELKKKELLLKQKEQILEEKQIHLEQTHSKQEMLSVFLEKWDKELKTGNKNVKRSPKSQTQTPKTRSNLKKDQHLKN</sequence>
<feature type="region of interest" description="Disordered" evidence="1">
    <location>
        <begin position="202"/>
        <end position="232"/>
    </location>
</feature>
<comment type="caution">
    <text evidence="2">The sequence shown here is derived from an EMBL/GenBank/DDBJ whole genome shotgun (WGS) entry which is preliminary data.</text>
</comment>
<evidence type="ECO:0000256" key="1">
    <source>
        <dbReference type="SAM" id="MobiDB-lite"/>
    </source>
</evidence>
<gene>
    <name evidence="2" type="ORF">M0811_10255</name>
</gene>